<dbReference type="Proteomes" id="UP001634393">
    <property type="component" value="Unassembled WGS sequence"/>
</dbReference>
<comment type="caution">
    <text evidence="1">The sequence shown here is derived from an EMBL/GenBank/DDBJ whole genome shotgun (WGS) entry which is preliminary data.</text>
</comment>
<reference evidence="1 2" key="1">
    <citation type="submission" date="2024-12" db="EMBL/GenBank/DDBJ databases">
        <title>The unique morphological basis and parallel evolutionary history of personate flowers in Penstemon.</title>
        <authorList>
            <person name="Depatie T.H."/>
            <person name="Wessinger C.A."/>
        </authorList>
    </citation>
    <scope>NUCLEOTIDE SEQUENCE [LARGE SCALE GENOMIC DNA]</scope>
    <source>
        <strain evidence="1">WTNN_2</strain>
        <tissue evidence="1">Leaf</tissue>
    </source>
</reference>
<evidence type="ECO:0000313" key="1">
    <source>
        <dbReference type="EMBL" id="KAL3820141.1"/>
    </source>
</evidence>
<sequence length="63" mass="6893">MDEKKPKNKGASGVEKSFHHSVVKNIFSGESSVLVKDNETGVFDTSVEVISKKFPSDEDIAHT</sequence>
<protein>
    <submittedName>
        <fullName evidence="1">Uncharacterized protein</fullName>
    </submittedName>
</protein>
<organism evidence="1 2">
    <name type="scientific">Penstemon smallii</name>
    <dbReference type="NCBI Taxonomy" id="265156"/>
    <lineage>
        <taxon>Eukaryota</taxon>
        <taxon>Viridiplantae</taxon>
        <taxon>Streptophyta</taxon>
        <taxon>Embryophyta</taxon>
        <taxon>Tracheophyta</taxon>
        <taxon>Spermatophyta</taxon>
        <taxon>Magnoliopsida</taxon>
        <taxon>eudicotyledons</taxon>
        <taxon>Gunneridae</taxon>
        <taxon>Pentapetalae</taxon>
        <taxon>asterids</taxon>
        <taxon>lamiids</taxon>
        <taxon>Lamiales</taxon>
        <taxon>Plantaginaceae</taxon>
        <taxon>Cheloneae</taxon>
        <taxon>Penstemon</taxon>
    </lineage>
</organism>
<gene>
    <name evidence="1" type="ORF">ACJIZ3_006046</name>
</gene>
<keyword evidence="2" id="KW-1185">Reference proteome</keyword>
<name>A0ABD3S6R4_9LAMI</name>
<dbReference type="EMBL" id="JBJXBP010000007">
    <property type="protein sequence ID" value="KAL3820141.1"/>
    <property type="molecule type" value="Genomic_DNA"/>
</dbReference>
<dbReference type="AlphaFoldDB" id="A0ABD3S6R4"/>
<evidence type="ECO:0000313" key="2">
    <source>
        <dbReference type="Proteomes" id="UP001634393"/>
    </source>
</evidence>
<proteinExistence type="predicted"/>
<accession>A0ABD3S6R4</accession>